<keyword evidence="4" id="KW-1185">Reference proteome</keyword>
<feature type="domain" description="Beta-lactamase-related" evidence="2">
    <location>
        <begin position="60"/>
        <end position="158"/>
    </location>
</feature>
<dbReference type="AlphaFoldDB" id="A0AAN8G6D1"/>
<reference evidence="3 4" key="1">
    <citation type="submission" date="2019-10" db="EMBL/GenBank/DDBJ databases">
        <title>Assembly and Annotation for the nematode Trichostrongylus colubriformis.</title>
        <authorList>
            <person name="Martin J."/>
        </authorList>
    </citation>
    <scope>NUCLEOTIDE SEQUENCE [LARGE SCALE GENOMIC DNA]</scope>
    <source>
        <strain evidence="3">G859</strain>
        <tissue evidence="3">Whole worm</tissue>
    </source>
</reference>
<name>A0AAN8G6D1_TRICO</name>
<dbReference type="Pfam" id="PF00144">
    <property type="entry name" value="Beta-lactamase"/>
    <property type="match status" value="1"/>
</dbReference>
<dbReference type="InterPro" id="IPR052907">
    <property type="entry name" value="Beta-lactamase/esterase"/>
</dbReference>
<evidence type="ECO:0000313" key="4">
    <source>
        <dbReference type="Proteomes" id="UP001331761"/>
    </source>
</evidence>
<sequence length="164" mass="18081">MSGSGFNLQGLPDPKEVDFGSAEPSPVHASPGRKPSRRRKVSTDGEVADGFEAVKQEFIDNFTRRSEREGAALAVYYKGSLVADLWGGFADRKTGSQWHRDTLASIFCCTKSVAAICVAMKVDQGECSYSDKVVKFWPEFKHNNKQDITIEMILTHRVSANCAC</sequence>
<comment type="caution">
    <text evidence="3">The sequence shown here is derived from an EMBL/GenBank/DDBJ whole genome shotgun (WGS) entry which is preliminary data.</text>
</comment>
<dbReference type="InterPro" id="IPR012338">
    <property type="entry name" value="Beta-lactam/transpept-like"/>
</dbReference>
<dbReference type="EMBL" id="WIXE01000133">
    <property type="protein sequence ID" value="KAK5986855.1"/>
    <property type="molecule type" value="Genomic_DNA"/>
</dbReference>
<evidence type="ECO:0000313" key="3">
    <source>
        <dbReference type="EMBL" id="KAK5986855.1"/>
    </source>
</evidence>
<protein>
    <submittedName>
        <fullName evidence="3">Beta-lactamase</fullName>
    </submittedName>
</protein>
<gene>
    <name evidence="3" type="ORF">GCK32_012397</name>
</gene>
<evidence type="ECO:0000259" key="2">
    <source>
        <dbReference type="Pfam" id="PF00144"/>
    </source>
</evidence>
<dbReference type="PANTHER" id="PTHR43319:SF3">
    <property type="entry name" value="BETA-LACTAMASE-RELATED DOMAIN-CONTAINING PROTEIN"/>
    <property type="match status" value="1"/>
</dbReference>
<dbReference type="Gene3D" id="3.40.710.10">
    <property type="entry name" value="DD-peptidase/beta-lactamase superfamily"/>
    <property type="match status" value="1"/>
</dbReference>
<dbReference type="InterPro" id="IPR001466">
    <property type="entry name" value="Beta-lactam-related"/>
</dbReference>
<organism evidence="3 4">
    <name type="scientific">Trichostrongylus colubriformis</name>
    <name type="common">Black scour worm</name>
    <dbReference type="NCBI Taxonomy" id="6319"/>
    <lineage>
        <taxon>Eukaryota</taxon>
        <taxon>Metazoa</taxon>
        <taxon>Ecdysozoa</taxon>
        <taxon>Nematoda</taxon>
        <taxon>Chromadorea</taxon>
        <taxon>Rhabditida</taxon>
        <taxon>Rhabditina</taxon>
        <taxon>Rhabditomorpha</taxon>
        <taxon>Strongyloidea</taxon>
        <taxon>Trichostrongylidae</taxon>
        <taxon>Trichostrongylus</taxon>
    </lineage>
</organism>
<evidence type="ECO:0000256" key="1">
    <source>
        <dbReference type="SAM" id="MobiDB-lite"/>
    </source>
</evidence>
<dbReference type="PANTHER" id="PTHR43319">
    <property type="entry name" value="BETA-LACTAMASE-RELATED"/>
    <property type="match status" value="1"/>
</dbReference>
<dbReference type="Proteomes" id="UP001331761">
    <property type="component" value="Unassembled WGS sequence"/>
</dbReference>
<dbReference type="SUPFAM" id="SSF56601">
    <property type="entry name" value="beta-lactamase/transpeptidase-like"/>
    <property type="match status" value="1"/>
</dbReference>
<proteinExistence type="predicted"/>
<feature type="region of interest" description="Disordered" evidence="1">
    <location>
        <begin position="1"/>
        <end position="44"/>
    </location>
</feature>
<accession>A0AAN8G6D1</accession>